<dbReference type="InterPro" id="IPR027351">
    <property type="entry name" value="(+)RNA_virus_helicase_core_dom"/>
</dbReference>
<keyword evidence="3" id="KW-1185">Reference proteome</keyword>
<dbReference type="EMBL" id="BGZK01000079">
    <property type="protein sequence ID" value="GBP16379.1"/>
    <property type="molecule type" value="Genomic_DNA"/>
</dbReference>
<dbReference type="Proteomes" id="UP000299102">
    <property type="component" value="Unassembled WGS sequence"/>
</dbReference>
<reference evidence="2 3" key="1">
    <citation type="journal article" date="2019" name="Commun. Biol.">
        <title>The bagworm genome reveals a unique fibroin gene that provides high tensile strength.</title>
        <authorList>
            <person name="Kono N."/>
            <person name="Nakamura H."/>
            <person name="Ohtoshi R."/>
            <person name="Tomita M."/>
            <person name="Numata K."/>
            <person name="Arakawa K."/>
        </authorList>
    </citation>
    <scope>NUCLEOTIDE SEQUENCE [LARGE SCALE GENOMIC DNA]</scope>
</reference>
<evidence type="ECO:0000259" key="1">
    <source>
        <dbReference type="Pfam" id="PF01443"/>
    </source>
</evidence>
<name>A0A4C1TQX8_EUMVA</name>
<proteinExistence type="predicted"/>
<gene>
    <name evidence="2" type="ORF">EVAR_9963_1</name>
</gene>
<dbReference type="OrthoDB" id="9995375at2759"/>
<evidence type="ECO:0000313" key="2">
    <source>
        <dbReference type="EMBL" id="GBP16379.1"/>
    </source>
</evidence>
<accession>A0A4C1TQX8</accession>
<organism evidence="2 3">
    <name type="scientific">Eumeta variegata</name>
    <name type="common">Bagworm moth</name>
    <name type="synonym">Eumeta japonica</name>
    <dbReference type="NCBI Taxonomy" id="151549"/>
    <lineage>
        <taxon>Eukaryota</taxon>
        <taxon>Metazoa</taxon>
        <taxon>Ecdysozoa</taxon>
        <taxon>Arthropoda</taxon>
        <taxon>Hexapoda</taxon>
        <taxon>Insecta</taxon>
        <taxon>Pterygota</taxon>
        <taxon>Neoptera</taxon>
        <taxon>Endopterygota</taxon>
        <taxon>Lepidoptera</taxon>
        <taxon>Glossata</taxon>
        <taxon>Ditrysia</taxon>
        <taxon>Tineoidea</taxon>
        <taxon>Psychidae</taxon>
        <taxon>Oiketicinae</taxon>
        <taxon>Eumeta</taxon>
    </lineage>
</organism>
<dbReference type="GO" id="GO:0005524">
    <property type="term" value="F:ATP binding"/>
    <property type="evidence" value="ECO:0007669"/>
    <property type="project" value="InterPro"/>
</dbReference>
<dbReference type="AlphaFoldDB" id="A0A4C1TQX8"/>
<evidence type="ECO:0000313" key="3">
    <source>
        <dbReference type="Proteomes" id="UP000299102"/>
    </source>
</evidence>
<dbReference type="Gene3D" id="3.40.50.300">
    <property type="entry name" value="P-loop containing nucleotide triphosphate hydrolases"/>
    <property type="match status" value="1"/>
</dbReference>
<sequence>MASVLVNGFQGPKSCDRLIVDEVLMSQYGAIVMATRLASAKEVLLIGDVNQLPFIDRLNLFEMQYIRLNLVVTVTKELHLQEHMLLLRYVVARTRP</sequence>
<protein>
    <submittedName>
        <fullName evidence="2">Replication protein 1a</fullName>
    </submittedName>
</protein>
<comment type="caution">
    <text evidence="2">The sequence shown here is derived from an EMBL/GenBank/DDBJ whole genome shotgun (WGS) entry which is preliminary data.</text>
</comment>
<dbReference type="Pfam" id="PF01443">
    <property type="entry name" value="Viral_helicase1"/>
    <property type="match status" value="1"/>
</dbReference>
<dbReference type="InterPro" id="IPR027417">
    <property type="entry name" value="P-loop_NTPase"/>
</dbReference>
<feature type="domain" description="(+)RNA virus helicase C-terminal" evidence="1">
    <location>
        <begin position="12"/>
        <end position="69"/>
    </location>
</feature>